<reference evidence="1 2" key="1">
    <citation type="submission" date="2019-03" db="EMBL/GenBank/DDBJ databases">
        <title>Draft genome sequences of novel Actinobacteria.</title>
        <authorList>
            <person name="Sahin N."/>
            <person name="Ay H."/>
            <person name="Saygin H."/>
        </authorList>
    </citation>
    <scope>NUCLEOTIDE SEQUENCE [LARGE SCALE GENOMIC DNA]</scope>
    <source>
        <strain evidence="1 2">KC712</strain>
    </source>
</reference>
<organism evidence="1 2">
    <name type="scientific">Nonomuraea diastatica</name>
    <dbReference type="NCBI Taxonomy" id="1848329"/>
    <lineage>
        <taxon>Bacteria</taxon>
        <taxon>Bacillati</taxon>
        <taxon>Actinomycetota</taxon>
        <taxon>Actinomycetes</taxon>
        <taxon>Streptosporangiales</taxon>
        <taxon>Streptosporangiaceae</taxon>
        <taxon>Nonomuraea</taxon>
    </lineage>
</organism>
<keyword evidence="2" id="KW-1185">Reference proteome</keyword>
<dbReference type="AlphaFoldDB" id="A0A4R4WKG3"/>
<dbReference type="Proteomes" id="UP000294543">
    <property type="component" value="Unassembled WGS sequence"/>
</dbReference>
<proteinExistence type="predicted"/>
<accession>A0A4R4WKG3</accession>
<dbReference type="EMBL" id="SMKP01000053">
    <property type="protein sequence ID" value="TDD19758.1"/>
    <property type="molecule type" value="Genomic_DNA"/>
</dbReference>
<name>A0A4R4WKG3_9ACTN</name>
<sequence>MPRIHHLSAIRALGDALTGDSDGTSPASHLYDAGSMPPNMRIGAFAMGVLGLPLALVHDKIVGDAESAVTYAIAGLHEHRDRLHGVAGNIEIADKRNEEYVRRI</sequence>
<evidence type="ECO:0000313" key="1">
    <source>
        <dbReference type="EMBL" id="TDD19758.1"/>
    </source>
</evidence>
<gene>
    <name evidence="1" type="ORF">E1294_19780</name>
</gene>
<dbReference type="RefSeq" id="WP_132510169.1">
    <property type="nucleotide sequence ID" value="NZ_SMKP01000053.1"/>
</dbReference>
<comment type="caution">
    <text evidence="1">The sequence shown here is derived from an EMBL/GenBank/DDBJ whole genome shotgun (WGS) entry which is preliminary data.</text>
</comment>
<protein>
    <submittedName>
        <fullName evidence="1">Uncharacterized protein</fullName>
    </submittedName>
</protein>
<dbReference type="OrthoDB" id="9933448at2"/>
<evidence type="ECO:0000313" key="2">
    <source>
        <dbReference type="Proteomes" id="UP000294543"/>
    </source>
</evidence>